<reference evidence="2" key="1">
    <citation type="submission" date="2022-11" db="UniProtKB">
        <authorList>
            <consortium name="WormBaseParasite"/>
        </authorList>
    </citation>
    <scope>IDENTIFICATION</scope>
</reference>
<accession>A0AC35FVR4</accession>
<name>A0AC35FVR4_9BILA</name>
<evidence type="ECO:0000313" key="1">
    <source>
        <dbReference type="Proteomes" id="UP000887580"/>
    </source>
</evidence>
<sequence>MDTSVSSINGGTGPKYVNVRNRDVFLISLLYSKASIGFLCLIGLMSAVNTVLFIQQLGKSEPLCIFNNYLPYGSPEIRDTSMPIVYYCRFLEFSVPITFLQLILCILALSFGLNRKSMLFFTAYCFLWMLLFHGAIFFVFIFYLNYEELLRTVFERLLEEVITKDEAFCVAMEPILHCRVPNGTVNDIIETVCATQRRHHLTLAANCTEHSTAYLIDRTWLLTVAIEYGFVILVGIYATVRGIFRFRQKRQRQNGRHLIDDPRPPRPHSAATLETHRGKLIGEITSEGNSAATL</sequence>
<protein>
    <submittedName>
        <fullName evidence="2">Uncharacterized protein</fullName>
    </submittedName>
</protein>
<dbReference type="Proteomes" id="UP000887580">
    <property type="component" value="Unplaced"/>
</dbReference>
<evidence type="ECO:0000313" key="2">
    <source>
        <dbReference type="WBParaSite" id="PS1159_v2.g21330.t1"/>
    </source>
</evidence>
<organism evidence="1 2">
    <name type="scientific">Panagrolaimus sp. PS1159</name>
    <dbReference type="NCBI Taxonomy" id="55785"/>
    <lineage>
        <taxon>Eukaryota</taxon>
        <taxon>Metazoa</taxon>
        <taxon>Ecdysozoa</taxon>
        <taxon>Nematoda</taxon>
        <taxon>Chromadorea</taxon>
        <taxon>Rhabditida</taxon>
        <taxon>Tylenchina</taxon>
        <taxon>Panagrolaimomorpha</taxon>
        <taxon>Panagrolaimoidea</taxon>
        <taxon>Panagrolaimidae</taxon>
        <taxon>Panagrolaimus</taxon>
    </lineage>
</organism>
<proteinExistence type="predicted"/>
<dbReference type="WBParaSite" id="PS1159_v2.g21330.t1">
    <property type="protein sequence ID" value="PS1159_v2.g21330.t1"/>
    <property type="gene ID" value="PS1159_v2.g21330"/>
</dbReference>